<dbReference type="KEGG" id="otk:C6570_07410"/>
<dbReference type="AlphaFoldDB" id="A0A2S0ME33"/>
<reference evidence="1 2" key="1">
    <citation type="submission" date="2018-03" db="EMBL/GenBank/DDBJ databases">
        <title>Genome sequencing of Ottowia sp.</title>
        <authorList>
            <person name="Kim S.-J."/>
            <person name="Heo J."/>
            <person name="Kwon S.-W."/>
        </authorList>
    </citation>
    <scope>NUCLEOTIDE SEQUENCE [LARGE SCALE GENOMIC DNA]</scope>
    <source>
        <strain evidence="1 2">KADR8-3</strain>
    </source>
</reference>
<gene>
    <name evidence="1" type="ORF">C6570_07410</name>
</gene>
<accession>A0A2S0ME33</accession>
<name>A0A2S0ME33_9BURK</name>
<keyword evidence="2" id="KW-1185">Reference proteome</keyword>
<sequence length="70" mass="7747">MVYMFTPTAAEVRGAKPPYRDAYRQADAHLAACAAPTSPIEPCAWPKAFTPYMDPDKPQAAPRARAARRR</sequence>
<dbReference type="RefSeq" id="WP_106702645.1">
    <property type="nucleotide sequence ID" value="NZ_CP027666.1"/>
</dbReference>
<dbReference type="Proteomes" id="UP000239709">
    <property type="component" value="Chromosome"/>
</dbReference>
<organism evidence="1 2">
    <name type="scientific">Ottowia oryzae</name>
    <dbReference type="NCBI Taxonomy" id="2109914"/>
    <lineage>
        <taxon>Bacteria</taxon>
        <taxon>Pseudomonadati</taxon>
        <taxon>Pseudomonadota</taxon>
        <taxon>Betaproteobacteria</taxon>
        <taxon>Burkholderiales</taxon>
        <taxon>Comamonadaceae</taxon>
        <taxon>Ottowia</taxon>
    </lineage>
</organism>
<evidence type="ECO:0000313" key="1">
    <source>
        <dbReference type="EMBL" id="AVO34090.1"/>
    </source>
</evidence>
<evidence type="ECO:0000313" key="2">
    <source>
        <dbReference type="Proteomes" id="UP000239709"/>
    </source>
</evidence>
<proteinExistence type="predicted"/>
<protein>
    <submittedName>
        <fullName evidence="1">Uncharacterized protein</fullName>
    </submittedName>
</protein>
<dbReference type="EMBL" id="CP027666">
    <property type="protein sequence ID" value="AVO34090.1"/>
    <property type="molecule type" value="Genomic_DNA"/>
</dbReference>